<dbReference type="SUPFAM" id="SSF55846">
    <property type="entry name" value="N-acetylmuramoyl-L-alanine amidase-like"/>
    <property type="match status" value="1"/>
</dbReference>
<dbReference type="GO" id="GO:0009253">
    <property type="term" value="P:peptidoglycan catabolic process"/>
    <property type="evidence" value="ECO:0007669"/>
    <property type="project" value="InterPro"/>
</dbReference>
<dbReference type="GO" id="GO:0008745">
    <property type="term" value="F:N-acetylmuramoyl-L-alanine amidase activity"/>
    <property type="evidence" value="ECO:0007669"/>
    <property type="project" value="UniProtKB-EC"/>
</dbReference>
<dbReference type="InterPro" id="IPR036505">
    <property type="entry name" value="Amidase/PGRP_sf"/>
</dbReference>
<dbReference type="EC" id="3.5.1.28" evidence="2"/>
<dbReference type="SMART" id="SM00644">
    <property type="entry name" value="Ami_2"/>
    <property type="match status" value="1"/>
</dbReference>
<evidence type="ECO:0000256" key="2">
    <source>
        <dbReference type="ARBA" id="ARBA00011901"/>
    </source>
</evidence>
<dbReference type="GO" id="GO:0009254">
    <property type="term" value="P:peptidoglycan turnover"/>
    <property type="evidence" value="ECO:0007669"/>
    <property type="project" value="TreeGrafter"/>
</dbReference>
<proteinExistence type="predicted"/>
<feature type="domain" description="N-acetylmuramoyl-L-alanine amidase" evidence="5">
    <location>
        <begin position="9"/>
        <end position="142"/>
    </location>
</feature>
<dbReference type="Pfam" id="PF01510">
    <property type="entry name" value="Amidase_2"/>
    <property type="match status" value="1"/>
</dbReference>
<evidence type="ECO:0000256" key="4">
    <source>
        <dbReference type="ARBA" id="ARBA00023316"/>
    </source>
</evidence>
<gene>
    <name evidence="6" type="primary">ampD</name>
    <name evidence="6" type="ORF">GCM10011452_27900</name>
</gene>
<dbReference type="GO" id="GO:0071555">
    <property type="term" value="P:cell wall organization"/>
    <property type="evidence" value="ECO:0007669"/>
    <property type="project" value="UniProtKB-KW"/>
</dbReference>
<sequence>MGGLSAYPSPNFGPRRHGALPDLVVIHYTAMPTCAEAFARLCDPAAEVSAHYLISELGVVQALVPEELRAWHAGAGSWGGCHDVNSRAIGIELANRGDDPFPEPQMAALERLLADLLHRWEIPPARVIAHSDMAPTRKADPGRRFDWARLARQGLSVWPAADATAAEGDFVTHARAFGYPDLPVDQILPAFRLRFRPWAHGPLDATDLALIADLAARFPVDLPPPAA</sequence>
<reference evidence="6" key="2">
    <citation type="submission" date="2020-09" db="EMBL/GenBank/DDBJ databases">
        <authorList>
            <person name="Sun Q."/>
            <person name="Kim S."/>
        </authorList>
    </citation>
    <scope>NUCLEOTIDE SEQUENCE</scope>
    <source>
        <strain evidence="6">KCTC 23714</strain>
    </source>
</reference>
<protein>
    <recommendedName>
        <fullName evidence="2">N-acetylmuramoyl-L-alanine amidase</fullName>
        <ecNumber evidence="2">3.5.1.28</ecNumber>
    </recommendedName>
</protein>
<evidence type="ECO:0000313" key="6">
    <source>
        <dbReference type="EMBL" id="GGW37836.1"/>
    </source>
</evidence>
<dbReference type="AlphaFoldDB" id="A0A918MMZ2"/>
<dbReference type="PANTHER" id="PTHR30417">
    <property type="entry name" value="N-ACETYLMURAMOYL-L-ALANINE AMIDASE AMID"/>
    <property type="match status" value="1"/>
</dbReference>
<dbReference type="InterPro" id="IPR051206">
    <property type="entry name" value="NAMLAA_amidase_2"/>
</dbReference>
<name>A0A918MMZ2_9RHOB</name>
<organism evidence="6 7">
    <name type="scientific">Gemmobacter lanyuensis</name>
    <dbReference type="NCBI Taxonomy" id="1054497"/>
    <lineage>
        <taxon>Bacteria</taxon>
        <taxon>Pseudomonadati</taxon>
        <taxon>Pseudomonadota</taxon>
        <taxon>Alphaproteobacteria</taxon>
        <taxon>Rhodobacterales</taxon>
        <taxon>Paracoccaceae</taxon>
        <taxon>Gemmobacter</taxon>
    </lineage>
</organism>
<dbReference type="PANTHER" id="PTHR30417:SF1">
    <property type="entry name" value="N-ACETYLMURAMOYL-L-ALANINE AMIDASE AMID"/>
    <property type="match status" value="1"/>
</dbReference>
<comment type="caution">
    <text evidence="6">The sequence shown here is derived from an EMBL/GenBank/DDBJ whole genome shotgun (WGS) entry which is preliminary data.</text>
</comment>
<evidence type="ECO:0000256" key="3">
    <source>
        <dbReference type="ARBA" id="ARBA00022801"/>
    </source>
</evidence>
<dbReference type="GO" id="GO:0019867">
    <property type="term" value="C:outer membrane"/>
    <property type="evidence" value="ECO:0007669"/>
    <property type="project" value="TreeGrafter"/>
</dbReference>
<dbReference type="EMBL" id="BMYQ01000009">
    <property type="protein sequence ID" value="GGW37836.1"/>
    <property type="molecule type" value="Genomic_DNA"/>
</dbReference>
<evidence type="ECO:0000313" key="7">
    <source>
        <dbReference type="Proteomes" id="UP000628984"/>
    </source>
</evidence>
<comment type="catalytic activity">
    <reaction evidence="1">
        <text>Hydrolyzes the link between N-acetylmuramoyl residues and L-amino acid residues in certain cell-wall glycopeptides.</text>
        <dbReference type="EC" id="3.5.1.28"/>
    </reaction>
</comment>
<dbReference type="Proteomes" id="UP000628984">
    <property type="component" value="Unassembled WGS sequence"/>
</dbReference>
<dbReference type="RefSeq" id="WP_189634496.1">
    <property type="nucleotide sequence ID" value="NZ_BMYQ01000009.1"/>
</dbReference>
<keyword evidence="7" id="KW-1185">Reference proteome</keyword>
<dbReference type="InterPro" id="IPR002502">
    <property type="entry name" value="Amidase_domain"/>
</dbReference>
<dbReference type="CDD" id="cd06583">
    <property type="entry name" value="PGRP"/>
    <property type="match status" value="1"/>
</dbReference>
<accession>A0A918MMZ2</accession>
<keyword evidence="3" id="KW-0378">Hydrolase</keyword>
<keyword evidence="4" id="KW-0961">Cell wall biogenesis/degradation</keyword>
<dbReference type="Gene3D" id="3.40.80.10">
    <property type="entry name" value="Peptidoglycan recognition protein-like"/>
    <property type="match status" value="1"/>
</dbReference>
<evidence type="ECO:0000256" key="1">
    <source>
        <dbReference type="ARBA" id="ARBA00001561"/>
    </source>
</evidence>
<reference evidence="6" key="1">
    <citation type="journal article" date="2014" name="Int. J. Syst. Evol. Microbiol.">
        <title>Complete genome sequence of Corynebacterium casei LMG S-19264T (=DSM 44701T), isolated from a smear-ripened cheese.</title>
        <authorList>
            <consortium name="US DOE Joint Genome Institute (JGI-PGF)"/>
            <person name="Walter F."/>
            <person name="Albersmeier A."/>
            <person name="Kalinowski J."/>
            <person name="Ruckert C."/>
        </authorList>
    </citation>
    <scope>NUCLEOTIDE SEQUENCE</scope>
    <source>
        <strain evidence="6">KCTC 23714</strain>
    </source>
</reference>
<evidence type="ECO:0000259" key="5">
    <source>
        <dbReference type="SMART" id="SM00644"/>
    </source>
</evidence>